<comment type="similarity">
    <text evidence="2">Belongs to the threonine aldolase family.</text>
</comment>
<dbReference type="SUPFAM" id="SSF53383">
    <property type="entry name" value="PLP-dependent transferases"/>
    <property type="match status" value="1"/>
</dbReference>
<sequence>MTSYAVDLLSDTLTRPSTGMRAAMAAAEVGDDVFGEDPTVARLEARVAELLGHGAGLFCPTGSLANQLGLRLHVAPGRELIADSMAHILRAELGAAASFSGITSRTWVSDRGRVTPEQALSMMVAGADIYHVPTALIALENTHNFGGGTILPLATIEAIRAGSQPHGVAMHLDGARLWNAGVAAGVELAAYGRLFDTVSVCLSKGLGAPIGSVLVGSAAAMREARVWRKRYGAGMRQVGILAAAGLYALDHNIARLAEDHARARRFADAVTEVAPVVDPAAVETNIVILELGGRPDTAADVVRGFADHGVRAYAIAPTRVRLVWHLDVDDAGTDLAIAAARAVFG</sequence>
<name>A0A077M6E2_9MICO</name>
<comment type="cofactor">
    <cofactor evidence="1">
        <name>pyridoxal 5'-phosphate</name>
        <dbReference type="ChEBI" id="CHEBI:597326"/>
    </cofactor>
</comment>
<dbReference type="EMBL" id="CAJC01000132">
    <property type="protein sequence ID" value="CCI52861.1"/>
    <property type="molecule type" value="Genomic_DNA"/>
</dbReference>
<evidence type="ECO:0000313" key="7">
    <source>
        <dbReference type="EMBL" id="CCI52861.1"/>
    </source>
</evidence>
<dbReference type="RefSeq" id="WP_048545125.1">
    <property type="nucleotide sequence ID" value="NZ_HF571038.1"/>
</dbReference>
<dbReference type="OrthoDB" id="9774495at2"/>
<dbReference type="InterPro" id="IPR015422">
    <property type="entry name" value="PyrdxlP-dep_Trfase_small"/>
</dbReference>
<evidence type="ECO:0000313" key="8">
    <source>
        <dbReference type="Proteomes" id="UP000035720"/>
    </source>
</evidence>
<dbReference type="Proteomes" id="UP000035720">
    <property type="component" value="Unassembled WGS sequence"/>
</dbReference>
<dbReference type="GO" id="GO:0006567">
    <property type="term" value="P:L-threonine catabolic process"/>
    <property type="evidence" value="ECO:0007669"/>
    <property type="project" value="TreeGrafter"/>
</dbReference>
<keyword evidence="3" id="KW-0663">Pyridoxal phosphate</keyword>
<dbReference type="Pfam" id="PF01212">
    <property type="entry name" value="Beta_elim_lyase"/>
    <property type="match status" value="1"/>
</dbReference>
<dbReference type="Gene3D" id="3.90.1150.10">
    <property type="entry name" value="Aspartate Aminotransferase, domain 1"/>
    <property type="match status" value="1"/>
</dbReference>
<dbReference type="AlphaFoldDB" id="A0A077M6E2"/>
<comment type="caution">
    <text evidence="7">The sequence shown here is derived from an EMBL/GenBank/DDBJ whole genome shotgun (WGS) entry which is preliminary data.</text>
</comment>
<dbReference type="InterPro" id="IPR015424">
    <property type="entry name" value="PyrdxlP-dep_Trfase"/>
</dbReference>
<dbReference type="InterPro" id="IPR023603">
    <property type="entry name" value="Low_specificity_L-TA-like"/>
</dbReference>
<dbReference type="Gene3D" id="3.40.640.10">
    <property type="entry name" value="Type I PLP-dependent aspartate aminotransferase-like (Major domain)"/>
    <property type="match status" value="1"/>
</dbReference>
<keyword evidence="8" id="KW-1185">Reference proteome</keyword>
<evidence type="ECO:0000256" key="1">
    <source>
        <dbReference type="ARBA" id="ARBA00001933"/>
    </source>
</evidence>
<organism evidence="7 8">
    <name type="scientific">Nostocoides jenkinsii Ben 74</name>
    <dbReference type="NCBI Taxonomy" id="1193518"/>
    <lineage>
        <taxon>Bacteria</taxon>
        <taxon>Bacillati</taxon>
        <taxon>Actinomycetota</taxon>
        <taxon>Actinomycetes</taxon>
        <taxon>Micrococcales</taxon>
        <taxon>Intrasporangiaceae</taxon>
        <taxon>Nostocoides</taxon>
    </lineage>
</organism>
<evidence type="ECO:0000259" key="6">
    <source>
        <dbReference type="Pfam" id="PF01212"/>
    </source>
</evidence>
<dbReference type="GO" id="GO:0005829">
    <property type="term" value="C:cytosol"/>
    <property type="evidence" value="ECO:0007669"/>
    <property type="project" value="TreeGrafter"/>
</dbReference>
<feature type="domain" description="Aromatic amino acid beta-eliminating lyase/threonine aldolase" evidence="6">
    <location>
        <begin position="7"/>
        <end position="289"/>
    </location>
</feature>
<dbReference type="NCBIfam" id="NF041359">
    <property type="entry name" value="GntG_guanitoxin"/>
    <property type="match status" value="1"/>
</dbReference>
<dbReference type="GO" id="GO:0008732">
    <property type="term" value="F:L-allo-threonine aldolase activity"/>
    <property type="evidence" value="ECO:0007669"/>
    <property type="project" value="TreeGrafter"/>
</dbReference>
<proteinExistence type="inferred from homology"/>
<dbReference type="GO" id="GO:0006545">
    <property type="term" value="P:glycine biosynthetic process"/>
    <property type="evidence" value="ECO:0007669"/>
    <property type="project" value="TreeGrafter"/>
</dbReference>
<evidence type="ECO:0000256" key="2">
    <source>
        <dbReference type="ARBA" id="ARBA00006966"/>
    </source>
</evidence>
<keyword evidence="4 7" id="KW-0456">Lyase</keyword>
<feature type="modified residue" description="N6-(pyridoxal phosphate)lysine" evidence="5">
    <location>
        <position position="204"/>
    </location>
</feature>
<evidence type="ECO:0000256" key="3">
    <source>
        <dbReference type="ARBA" id="ARBA00022898"/>
    </source>
</evidence>
<dbReference type="PANTHER" id="PTHR48097:SF9">
    <property type="entry name" value="L-THREONINE ALDOLASE"/>
    <property type="match status" value="1"/>
</dbReference>
<gene>
    <name evidence="7" type="ORF">BN13_230009</name>
</gene>
<dbReference type="InterPro" id="IPR015421">
    <property type="entry name" value="PyrdxlP-dep_Trfase_major"/>
</dbReference>
<evidence type="ECO:0000256" key="5">
    <source>
        <dbReference type="PIRSR" id="PIRSR017617-1"/>
    </source>
</evidence>
<dbReference type="FunFam" id="3.40.640.10:FF:000030">
    <property type="entry name" value="Low-specificity L-threonine aldolase"/>
    <property type="match status" value="1"/>
</dbReference>
<accession>A0A077M6E2</accession>
<dbReference type="PANTHER" id="PTHR48097">
    <property type="entry name" value="L-THREONINE ALDOLASE-RELATED"/>
    <property type="match status" value="1"/>
</dbReference>
<protein>
    <submittedName>
        <fullName evidence="7">Putative threonine aldolase</fullName>
        <ecNumber evidence="7">4.1.2.5</ecNumber>
    </submittedName>
</protein>
<dbReference type="InterPro" id="IPR001597">
    <property type="entry name" value="ArAA_b-elim_lyase/Thr_aldolase"/>
</dbReference>
<reference evidence="7 8" key="1">
    <citation type="journal article" date="2013" name="ISME J.">
        <title>A metabolic model for members of the genus Tetrasphaera involved in enhanced biological phosphorus removal.</title>
        <authorList>
            <person name="Kristiansen R."/>
            <person name="Nguyen H.T.T."/>
            <person name="Saunders A.M."/>
            <person name="Nielsen J.L."/>
            <person name="Wimmer R."/>
            <person name="Le V.Q."/>
            <person name="McIlroy S.J."/>
            <person name="Petrovski S."/>
            <person name="Seviour R.J."/>
            <person name="Calteau A."/>
            <person name="Nielsen K.L."/>
            <person name="Nielsen P.H."/>
        </authorList>
    </citation>
    <scope>NUCLEOTIDE SEQUENCE [LARGE SCALE GENOMIC DNA]</scope>
    <source>
        <strain evidence="7 8">Ben 74</strain>
    </source>
</reference>
<dbReference type="STRING" id="1193518.BN13_230009"/>
<evidence type="ECO:0000256" key="4">
    <source>
        <dbReference type="ARBA" id="ARBA00023239"/>
    </source>
</evidence>
<dbReference type="EC" id="4.1.2.5" evidence="7"/>
<dbReference type="PIRSF" id="PIRSF017617">
    <property type="entry name" value="Thr_aldolase"/>
    <property type="match status" value="1"/>
</dbReference>